<dbReference type="EMBL" id="MU004469">
    <property type="protein sequence ID" value="KAF2650037.1"/>
    <property type="molecule type" value="Genomic_DNA"/>
</dbReference>
<evidence type="ECO:0000256" key="4">
    <source>
        <dbReference type="ARBA" id="ARBA00022833"/>
    </source>
</evidence>
<dbReference type="SMART" id="SM00829">
    <property type="entry name" value="PKS_ER"/>
    <property type="match status" value="1"/>
</dbReference>
<comment type="cofactor">
    <cofactor evidence="1">
        <name>Zn(2+)</name>
        <dbReference type="ChEBI" id="CHEBI:29105"/>
    </cofactor>
</comment>
<keyword evidence="3" id="KW-0479">Metal-binding</keyword>
<dbReference type="Proteomes" id="UP000799324">
    <property type="component" value="Unassembled WGS sequence"/>
</dbReference>
<dbReference type="SUPFAM" id="SSF51735">
    <property type="entry name" value="NAD(P)-binding Rossmann-fold domains"/>
    <property type="match status" value="1"/>
</dbReference>
<sequence length="378" mass="40260">MLTKAYVVAERGGPFEFVDVRLDKLQPSEVLVEMLFTGVCHTDIVVQHGGMPIGRFPAVLGHEGLGTVKELGSGVSNPDLQVGDTVLLSFHTCRRCRGCLAKRYGSCLRMTESNFINTGRDKGITPNSPISLPDGTPVHGQFFGQSSLSKIAVVSETSVVKITARSQDLVYLAPLSCGYLTGAGTVINVLQPRHDSRVVVLGMGAVGLAAMLAAKALGVKDVVAVDLAVEKLQLASSLGATHTINTKEADLQAAIREVFPDGADYIVDTTGVAHLLQASIEALGHEGTLALVGVPQPTVALSFNALDLLLSCKRIIGVIEGFSNPQELIPKLLDLYYEGKFPIDKISTCYPARDLQQAVDDLKTSKVVKPVLSWADTQ</sequence>
<dbReference type="Pfam" id="PF08240">
    <property type="entry name" value="ADH_N"/>
    <property type="match status" value="1"/>
</dbReference>
<protein>
    <submittedName>
        <fullName evidence="7">NAD(P)-binding protein</fullName>
    </submittedName>
</protein>
<dbReference type="GO" id="GO:0046872">
    <property type="term" value="F:metal ion binding"/>
    <property type="evidence" value="ECO:0007669"/>
    <property type="project" value="UniProtKB-KW"/>
</dbReference>
<evidence type="ECO:0000256" key="3">
    <source>
        <dbReference type="ARBA" id="ARBA00022723"/>
    </source>
</evidence>
<evidence type="ECO:0000313" key="7">
    <source>
        <dbReference type="EMBL" id="KAF2650037.1"/>
    </source>
</evidence>
<keyword evidence="8" id="KW-1185">Reference proteome</keyword>
<dbReference type="GO" id="GO:0016491">
    <property type="term" value="F:oxidoreductase activity"/>
    <property type="evidence" value="ECO:0007669"/>
    <property type="project" value="UniProtKB-KW"/>
</dbReference>
<dbReference type="Pfam" id="PF00107">
    <property type="entry name" value="ADH_zinc_N"/>
    <property type="match status" value="1"/>
</dbReference>
<evidence type="ECO:0000313" key="8">
    <source>
        <dbReference type="Proteomes" id="UP000799324"/>
    </source>
</evidence>
<reference evidence="7" key="1">
    <citation type="journal article" date="2020" name="Stud. Mycol.">
        <title>101 Dothideomycetes genomes: a test case for predicting lifestyles and emergence of pathogens.</title>
        <authorList>
            <person name="Haridas S."/>
            <person name="Albert R."/>
            <person name="Binder M."/>
            <person name="Bloem J."/>
            <person name="Labutti K."/>
            <person name="Salamov A."/>
            <person name="Andreopoulos B."/>
            <person name="Baker S."/>
            <person name="Barry K."/>
            <person name="Bills G."/>
            <person name="Bluhm B."/>
            <person name="Cannon C."/>
            <person name="Castanera R."/>
            <person name="Culley D."/>
            <person name="Daum C."/>
            <person name="Ezra D."/>
            <person name="Gonzalez J."/>
            <person name="Henrissat B."/>
            <person name="Kuo A."/>
            <person name="Liang C."/>
            <person name="Lipzen A."/>
            <person name="Lutzoni F."/>
            <person name="Magnuson J."/>
            <person name="Mondo S."/>
            <person name="Nolan M."/>
            <person name="Ohm R."/>
            <person name="Pangilinan J."/>
            <person name="Park H.-J."/>
            <person name="Ramirez L."/>
            <person name="Alfaro M."/>
            <person name="Sun H."/>
            <person name="Tritt A."/>
            <person name="Yoshinaga Y."/>
            <person name="Zwiers L.-H."/>
            <person name="Turgeon B."/>
            <person name="Goodwin S."/>
            <person name="Spatafora J."/>
            <person name="Crous P."/>
            <person name="Grigoriev I."/>
        </authorList>
    </citation>
    <scope>NUCLEOTIDE SEQUENCE</scope>
    <source>
        <strain evidence="7">CBS 122681</strain>
    </source>
</reference>
<evidence type="ECO:0000256" key="5">
    <source>
        <dbReference type="ARBA" id="ARBA00023002"/>
    </source>
</evidence>
<dbReference type="InterPro" id="IPR036291">
    <property type="entry name" value="NAD(P)-bd_dom_sf"/>
</dbReference>
<name>A0A6A6SSM4_9PLEO</name>
<dbReference type="SUPFAM" id="SSF50129">
    <property type="entry name" value="GroES-like"/>
    <property type="match status" value="1"/>
</dbReference>
<dbReference type="InterPro" id="IPR011032">
    <property type="entry name" value="GroES-like_sf"/>
</dbReference>
<accession>A0A6A6SSM4</accession>
<keyword evidence="5" id="KW-0560">Oxidoreductase</keyword>
<proteinExistence type="inferred from homology"/>
<dbReference type="PANTHER" id="PTHR43350:SF20">
    <property type="entry name" value="ENOYL REDUCTASE (ER) DOMAIN-CONTAINING PROTEIN"/>
    <property type="match status" value="1"/>
</dbReference>
<dbReference type="AlphaFoldDB" id="A0A6A6SSM4"/>
<dbReference type="InterPro" id="IPR013154">
    <property type="entry name" value="ADH-like_N"/>
</dbReference>
<dbReference type="FunFam" id="3.40.50.720:FF:000003">
    <property type="entry name" value="S-(hydroxymethyl)glutathione dehydrogenase"/>
    <property type="match status" value="1"/>
</dbReference>
<evidence type="ECO:0000259" key="6">
    <source>
        <dbReference type="SMART" id="SM00829"/>
    </source>
</evidence>
<comment type="similarity">
    <text evidence="2">Belongs to the zinc-containing alcohol dehydrogenase family.</text>
</comment>
<dbReference type="Gene3D" id="3.40.50.720">
    <property type="entry name" value="NAD(P)-binding Rossmann-like Domain"/>
    <property type="match status" value="1"/>
</dbReference>
<dbReference type="InterPro" id="IPR013149">
    <property type="entry name" value="ADH-like_C"/>
</dbReference>
<dbReference type="InterPro" id="IPR020843">
    <property type="entry name" value="ER"/>
</dbReference>
<dbReference type="CDD" id="cd08278">
    <property type="entry name" value="benzyl_alcohol_DH"/>
    <property type="match status" value="1"/>
</dbReference>
<dbReference type="PANTHER" id="PTHR43350">
    <property type="entry name" value="NAD-DEPENDENT ALCOHOL DEHYDROGENASE"/>
    <property type="match status" value="1"/>
</dbReference>
<organism evidence="7 8">
    <name type="scientific">Lophiostoma macrostomum CBS 122681</name>
    <dbReference type="NCBI Taxonomy" id="1314788"/>
    <lineage>
        <taxon>Eukaryota</taxon>
        <taxon>Fungi</taxon>
        <taxon>Dikarya</taxon>
        <taxon>Ascomycota</taxon>
        <taxon>Pezizomycotina</taxon>
        <taxon>Dothideomycetes</taxon>
        <taxon>Pleosporomycetidae</taxon>
        <taxon>Pleosporales</taxon>
        <taxon>Lophiostomataceae</taxon>
        <taxon>Lophiostoma</taxon>
    </lineage>
</organism>
<evidence type="ECO:0000256" key="1">
    <source>
        <dbReference type="ARBA" id="ARBA00001947"/>
    </source>
</evidence>
<gene>
    <name evidence="7" type="ORF">K491DRAFT_609580</name>
</gene>
<dbReference type="Gene3D" id="3.90.180.10">
    <property type="entry name" value="Medium-chain alcohol dehydrogenases, catalytic domain"/>
    <property type="match status" value="1"/>
</dbReference>
<dbReference type="OrthoDB" id="1560166at2759"/>
<keyword evidence="4" id="KW-0862">Zinc</keyword>
<evidence type="ECO:0000256" key="2">
    <source>
        <dbReference type="ARBA" id="ARBA00008072"/>
    </source>
</evidence>
<feature type="domain" description="Enoyl reductase (ER)" evidence="6">
    <location>
        <begin position="12"/>
        <end position="372"/>
    </location>
</feature>